<dbReference type="RefSeq" id="WP_054294011.1">
    <property type="nucleotide sequence ID" value="NZ_CP012752.1"/>
</dbReference>
<protein>
    <recommendedName>
        <fullName evidence="5">DUF3558 domain-containing protein</fullName>
    </recommendedName>
</protein>
<feature type="chain" id="PRO_5038551366" description="DUF3558 domain-containing protein" evidence="2">
    <location>
        <begin position="23"/>
        <end position="222"/>
    </location>
</feature>
<dbReference type="STRING" id="860235.AOZ06_39300"/>
<feature type="compositionally biased region" description="Polar residues" evidence="1">
    <location>
        <begin position="51"/>
        <end position="77"/>
    </location>
</feature>
<dbReference type="AlphaFoldDB" id="A0A0N9I174"/>
<name>A0A0N9I174_9PSEU</name>
<gene>
    <name evidence="3" type="ORF">AOZ06_39300</name>
</gene>
<proteinExistence type="predicted"/>
<feature type="region of interest" description="Disordered" evidence="1">
    <location>
        <begin position="23"/>
        <end position="83"/>
    </location>
</feature>
<evidence type="ECO:0000313" key="4">
    <source>
        <dbReference type="Proteomes" id="UP000063699"/>
    </source>
</evidence>
<sequence length="222" mass="22799">MKISRNPLLVLMAVVVLSFTGACGPEEASAPPGKQTAAKAAPEDGEPPIWTQPSQEGSTQEEPTSTGPTEARPTSTAGDGKLKVQRRKKYTNIDCTTLLSPADVEAAVGVAGNPPKMVGSKGNACLAGSSLGDSAGATVNYSTSNKNIITTGEPFEISGNSAFRKLASDNRTCTVDVALDEKGDFSLGAGLQVEVGMLTQDKDPCEAAAKLAEKAFGKIPDA</sequence>
<reference evidence="3 4" key="1">
    <citation type="submission" date="2015-07" db="EMBL/GenBank/DDBJ databases">
        <title>Genome sequencing of Kibdelosporangium phytohabitans.</title>
        <authorList>
            <person name="Qin S."/>
            <person name="Xing K."/>
        </authorList>
    </citation>
    <scope>NUCLEOTIDE SEQUENCE [LARGE SCALE GENOMIC DNA]</scope>
    <source>
        <strain evidence="3 4">KLBMP1111</strain>
    </source>
</reference>
<dbReference type="Proteomes" id="UP000063699">
    <property type="component" value="Chromosome"/>
</dbReference>
<keyword evidence="2" id="KW-0732">Signal</keyword>
<dbReference type="KEGG" id="kphy:AOZ06_39300"/>
<dbReference type="PROSITE" id="PS51257">
    <property type="entry name" value="PROKAR_LIPOPROTEIN"/>
    <property type="match status" value="1"/>
</dbReference>
<feature type="signal peptide" evidence="2">
    <location>
        <begin position="1"/>
        <end position="22"/>
    </location>
</feature>
<evidence type="ECO:0000256" key="1">
    <source>
        <dbReference type="SAM" id="MobiDB-lite"/>
    </source>
</evidence>
<organism evidence="3 4">
    <name type="scientific">Kibdelosporangium phytohabitans</name>
    <dbReference type="NCBI Taxonomy" id="860235"/>
    <lineage>
        <taxon>Bacteria</taxon>
        <taxon>Bacillati</taxon>
        <taxon>Actinomycetota</taxon>
        <taxon>Actinomycetes</taxon>
        <taxon>Pseudonocardiales</taxon>
        <taxon>Pseudonocardiaceae</taxon>
        <taxon>Kibdelosporangium</taxon>
    </lineage>
</organism>
<accession>A0A0N9I174</accession>
<evidence type="ECO:0008006" key="5">
    <source>
        <dbReference type="Google" id="ProtNLM"/>
    </source>
</evidence>
<evidence type="ECO:0000256" key="2">
    <source>
        <dbReference type="SAM" id="SignalP"/>
    </source>
</evidence>
<evidence type="ECO:0000313" key="3">
    <source>
        <dbReference type="EMBL" id="ALG12115.1"/>
    </source>
</evidence>
<dbReference type="EMBL" id="CP012752">
    <property type="protein sequence ID" value="ALG12115.1"/>
    <property type="molecule type" value="Genomic_DNA"/>
</dbReference>
<keyword evidence="4" id="KW-1185">Reference proteome</keyword>
<dbReference type="OrthoDB" id="3696889at2"/>